<dbReference type="AlphaFoldDB" id="A0A327ZB43"/>
<organism evidence="2 3">
    <name type="scientific">Actinoplanes lutulentus</name>
    <dbReference type="NCBI Taxonomy" id="1287878"/>
    <lineage>
        <taxon>Bacteria</taxon>
        <taxon>Bacillati</taxon>
        <taxon>Actinomycetota</taxon>
        <taxon>Actinomycetes</taxon>
        <taxon>Micromonosporales</taxon>
        <taxon>Micromonosporaceae</taxon>
        <taxon>Actinoplanes</taxon>
    </lineage>
</organism>
<feature type="transmembrane region" description="Helical" evidence="1">
    <location>
        <begin position="174"/>
        <end position="193"/>
    </location>
</feature>
<protein>
    <recommendedName>
        <fullName evidence="4">ABC-2 family transporter</fullName>
    </recommendedName>
</protein>
<proteinExistence type="predicted"/>
<accession>A0A327ZB43</accession>
<name>A0A327ZB43_9ACTN</name>
<evidence type="ECO:0008006" key="4">
    <source>
        <dbReference type="Google" id="ProtNLM"/>
    </source>
</evidence>
<keyword evidence="1" id="KW-0472">Membrane</keyword>
<feature type="transmembrane region" description="Helical" evidence="1">
    <location>
        <begin position="39"/>
        <end position="57"/>
    </location>
</feature>
<feature type="transmembrane region" description="Helical" evidence="1">
    <location>
        <begin position="110"/>
        <end position="128"/>
    </location>
</feature>
<keyword evidence="1" id="KW-1133">Transmembrane helix</keyword>
<gene>
    <name evidence="2" type="ORF">B0I29_10839</name>
</gene>
<evidence type="ECO:0000313" key="2">
    <source>
        <dbReference type="EMBL" id="RAK36450.1"/>
    </source>
</evidence>
<evidence type="ECO:0000313" key="3">
    <source>
        <dbReference type="Proteomes" id="UP000249341"/>
    </source>
</evidence>
<dbReference type="RefSeq" id="WP_111650292.1">
    <property type="nucleotide sequence ID" value="NZ_JACHWI010000007.1"/>
</dbReference>
<evidence type="ECO:0000256" key="1">
    <source>
        <dbReference type="SAM" id="Phobius"/>
    </source>
</evidence>
<feature type="transmembrane region" description="Helical" evidence="1">
    <location>
        <begin position="135"/>
        <end position="154"/>
    </location>
</feature>
<dbReference type="EMBL" id="QLMJ01000008">
    <property type="protein sequence ID" value="RAK36450.1"/>
    <property type="molecule type" value="Genomic_DNA"/>
</dbReference>
<dbReference type="Proteomes" id="UP000249341">
    <property type="component" value="Unassembled WGS sequence"/>
</dbReference>
<comment type="caution">
    <text evidence="2">The sequence shown here is derived from an EMBL/GenBank/DDBJ whole genome shotgun (WGS) entry which is preliminary data.</text>
</comment>
<sequence length="200" mass="21377">MIAVLRSELHRSLTIRSSWIALAGFATLAALTGWLSEEFWTLFAGLGAFGIAIMITAQHYQHRTAILVFLGQPHRLLVFAAQCVVSVLFALVLAAVSGVAVAGGGYGSEYLSTLAVVPLIAVFGAANATIVRHPLWLFAGYLGWLLFAEGLIGRLEEPLPFTSFLYASTGDSRFLLSLLAWTAASLPLAAWSIRRDVAAG</sequence>
<dbReference type="OrthoDB" id="3295418at2"/>
<keyword evidence="1" id="KW-0812">Transmembrane</keyword>
<keyword evidence="3" id="KW-1185">Reference proteome</keyword>
<feature type="transmembrane region" description="Helical" evidence="1">
    <location>
        <begin position="12"/>
        <end position="33"/>
    </location>
</feature>
<feature type="transmembrane region" description="Helical" evidence="1">
    <location>
        <begin position="77"/>
        <end position="104"/>
    </location>
</feature>
<reference evidence="2 3" key="1">
    <citation type="submission" date="2018-06" db="EMBL/GenBank/DDBJ databases">
        <title>Genomic Encyclopedia of Type Strains, Phase III (KMG-III): the genomes of soil and plant-associated and newly described type strains.</title>
        <authorList>
            <person name="Whitman W."/>
        </authorList>
    </citation>
    <scope>NUCLEOTIDE SEQUENCE [LARGE SCALE GENOMIC DNA]</scope>
    <source>
        <strain evidence="2 3">CGMCC 4.7090</strain>
    </source>
</reference>